<dbReference type="RefSeq" id="WP_013267072.1">
    <property type="nucleotide sequence ID" value="NC_014374.1"/>
</dbReference>
<feature type="domain" description="Thioredoxin" evidence="1">
    <location>
        <begin position="12"/>
        <end position="137"/>
    </location>
</feature>
<evidence type="ECO:0000313" key="3">
    <source>
        <dbReference type="Proteomes" id="UP000000346"/>
    </source>
</evidence>
<dbReference type="CDD" id="cd02947">
    <property type="entry name" value="TRX_family"/>
    <property type="match status" value="1"/>
</dbReference>
<dbReference type="PANTHER" id="PTHR45663:SF11">
    <property type="entry name" value="GEO12009P1"/>
    <property type="match status" value="1"/>
</dbReference>
<dbReference type="Proteomes" id="UP000000346">
    <property type="component" value="Chromosome"/>
</dbReference>
<dbReference type="Gene3D" id="3.40.30.10">
    <property type="entry name" value="Glutaredoxin"/>
    <property type="match status" value="1"/>
</dbReference>
<name>D9Q2M2_ACIS3</name>
<dbReference type="EMBL" id="CP001742">
    <property type="protein sequence ID" value="ADL19560.1"/>
    <property type="molecule type" value="Genomic_DNA"/>
</dbReference>
<dbReference type="InterPro" id="IPR036249">
    <property type="entry name" value="Thioredoxin-like_sf"/>
</dbReference>
<organism evidence="2 3">
    <name type="scientific">Acidilobus saccharovorans (strain DSM 16705 / JCM 18335 / VKM B-2471 / 345-15)</name>
    <dbReference type="NCBI Taxonomy" id="666510"/>
    <lineage>
        <taxon>Archaea</taxon>
        <taxon>Thermoproteota</taxon>
        <taxon>Thermoprotei</taxon>
        <taxon>Acidilobales</taxon>
        <taxon>Acidilobaceae</taxon>
        <taxon>Acidilobus</taxon>
    </lineage>
</organism>
<dbReference type="GeneID" id="9499406"/>
<evidence type="ECO:0000259" key="1">
    <source>
        <dbReference type="PROSITE" id="PS51352"/>
    </source>
</evidence>
<protein>
    <submittedName>
        <fullName evidence="2">Thioredoxin</fullName>
    </submittedName>
</protein>
<dbReference type="SUPFAM" id="SSF52833">
    <property type="entry name" value="Thioredoxin-like"/>
    <property type="match status" value="1"/>
</dbReference>
<gene>
    <name evidence="2" type="ordered locus">ASAC_1155</name>
</gene>
<dbReference type="eggNOG" id="arCOG01972">
    <property type="taxonomic scope" value="Archaea"/>
</dbReference>
<dbReference type="AlphaFoldDB" id="D9Q2M2"/>
<dbReference type="InParanoid" id="D9Q2M2"/>
<reference evidence="2 3" key="1">
    <citation type="journal article" date="2010" name="Appl. Environ. Microbiol.">
        <title>The genome sequence of the crenarchaeon Acidilobus saccharovorans supports a new order, Acidilobales, and suggests an important ecological role in terrestrial acidic hot springs.</title>
        <authorList>
            <person name="Mardanov A.V."/>
            <person name="Svetlitchnyi V.A."/>
            <person name="Beletsky A.V."/>
            <person name="Prokofeva M.I."/>
            <person name="Bonch-Osmolovskaya E.A."/>
            <person name="Ravin N.V."/>
            <person name="Skryabin K.G."/>
        </authorList>
    </citation>
    <scope>NUCLEOTIDE SEQUENCE [LARGE SCALE GENOMIC DNA]</scope>
    <source>
        <strain evidence="3">DSM 16705 / JCM 18335 / VKM B-2471 / 345-15</strain>
    </source>
</reference>
<evidence type="ECO:0000313" key="2">
    <source>
        <dbReference type="EMBL" id="ADL19560.1"/>
    </source>
</evidence>
<dbReference type="GO" id="GO:0015035">
    <property type="term" value="F:protein-disulfide reductase activity"/>
    <property type="evidence" value="ECO:0007669"/>
    <property type="project" value="TreeGrafter"/>
</dbReference>
<dbReference type="Pfam" id="PF00085">
    <property type="entry name" value="Thioredoxin"/>
    <property type="match status" value="1"/>
</dbReference>
<dbReference type="STRING" id="666510.ASAC_1155"/>
<dbReference type="HOGENOM" id="CLU_090389_10_1_2"/>
<dbReference type="KEGG" id="asc:ASAC_1155"/>
<dbReference type="InterPro" id="IPR013766">
    <property type="entry name" value="Thioredoxin_domain"/>
</dbReference>
<accession>D9Q2M2</accession>
<dbReference type="PROSITE" id="PS51352">
    <property type="entry name" value="THIOREDOXIN_2"/>
    <property type="match status" value="1"/>
</dbReference>
<keyword evidence="3" id="KW-1185">Reference proteome</keyword>
<sequence length="141" mass="15937">MNGEEKEANPWIDLSEKLEERALYLEKVLKEFIIDVSSTNLDSLLKENRIVFLYFTAEWCGPCINFYKTFKDVATELLVPGVAFGKVDVDAAYSVADKYQVRHIPSILIIADGKVVDTIVGQVGKDELKRRMSTYVGRASK</sequence>
<dbReference type="GO" id="GO:0005737">
    <property type="term" value="C:cytoplasm"/>
    <property type="evidence" value="ECO:0007669"/>
    <property type="project" value="TreeGrafter"/>
</dbReference>
<dbReference type="PANTHER" id="PTHR45663">
    <property type="entry name" value="GEO12009P1"/>
    <property type="match status" value="1"/>
</dbReference>
<proteinExistence type="predicted"/>